<gene>
    <name evidence="1" type="ORF">LX99_01740</name>
</gene>
<comment type="caution">
    <text evidence="1">The sequence shown here is derived from an EMBL/GenBank/DDBJ whole genome shotgun (WGS) entry which is preliminary data.</text>
</comment>
<proteinExistence type="predicted"/>
<organism evidence="1 2">
    <name type="scientific">Mucilaginibacter oryzae</name>
    <dbReference type="NCBI Taxonomy" id="468058"/>
    <lineage>
        <taxon>Bacteria</taxon>
        <taxon>Pseudomonadati</taxon>
        <taxon>Bacteroidota</taxon>
        <taxon>Sphingobacteriia</taxon>
        <taxon>Sphingobacteriales</taxon>
        <taxon>Sphingobacteriaceae</taxon>
        <taxon>Mucilaginibacter</taxon>
    </lineage>
</organism>
<dbReference type="AlphaFoldDB" id="A0A316HGI2"/>
<sequence length="254" mass="28213">MKSILVIHNLKSESRNALAYAGELSEKLNVKVVVTYTVPESRSLSTQHTVFDDSLLCDDAHEHAHNADNIVHLGYLDTMGISLHDIIVRYDIGIIVKGISGTAQEAYEELKPVLHHTVCPVLAIPEDAACSLHNLGYLTDLRFAKKSITCFINQLVSSANISAGLFNIAEPGVPFMHEGYAETLFAETFGNHGLNLINIRERNMNKTIDVLTNIMQVDLFVLCNRSSQLSAVWEHYEAHAGEPHTQFPFLIFPC</sequence>
<keyword evidence="2" id="KW-1185">Reference proteome</keyword>
<dbReference type="SUPFAM" id="SSF52402">
    <property type="entry name" value="Adenine nucleotide alpha hydrolases-like"/>
    <property type="match status" value="1"/>
</dbReference>
<evidence type="ECO:0000313" key="2">
    <source>
        <dbReference type="Proteomes" id="UP000245678"/>
    </source>
</evidence>
<name>A0A316HGI2_9SPHI</name>
<dbReference type="EMBL" id="QGHA01000002">
    <property type="protein sequence ID" value="PWK79283.1"/>
    <property type="molecule type" value="Genomic_DNA"/>
</dbReference>
<evidence type="ECO:0008006" key="3">
    <source>
        <dbReference type="Google" id="ProtNLM"/>
    </source>
</evidence>
<accession>A0A316HGI2</accession>
<protein>
    <recommendedName>
        <fullName evidence="3">Universal stress protein family protein</fullName>
    </recommendedName>
</protein>
<evidence type="ECO:0000313" key="1">
    <source>
        <dbReference type="EMBL" id="PWK79283.1"/>
    </source>
</evidence>
<dbReference type="Proteomes" id="UP000245678">
    <property type="component" value="Unassembled WGS sequence"/>
</dbReference>
<dbReference type="RefSeq" id="WP_109607476.1">
    <property type="nucleotide sequence ID" value="NZ_QGHA01000002.1"/>
</dbReference>
<reference evidence="1 2" key="1">
    <citation type="submission" date="2018-05" db="EMBL/GenBank/DDBJ databases">
        <title>Genomic Encyclopedia of Archaeal and Bacterial Type Strains, Phase II (KMG-II): from individual species to whole genera.</title>
        <authorList>
            <person name="Goeker M."/>
        </authorList>
    </citation>
    <scope>NUCLEOTIDE SEQUENCE [LARGE SCALE GENOMIC DNA]</scope>
    <source>
        <strain evidence="1 2">DSM 19975</strain>
    </source>
</reference>